<accession>D8PVI8</accession>
<dbReference type="OrthoDB" id="10006572at2759"/>
<evidence type="ECO:0000256" key="1">
    <source>
        <dbReference type="ARBA" id="ARBA00008421"/>
    </source>
</evidence>
<feature type="compositionally biased region" description="Low complexity" evidence="3">
    <location>
        <begin position="462"/>
        <end position="486"/>
    </location>
</feature>
<dbReference type="InterPro" id="IPR000818">
    <property type="entry name" value="TEA/ATTS_dom"/>
</dbReference>
<feature type="region of interest" description="Disordered" evidence="3">
    <location>
        <begin position="655"/>
        <end position="725"/>
    </location>
</feature>
<dbReference type="AlphaFoldDB" id="D8PVI8"/>
<dbReference type="HOGENOM" id="CLU_372615_0_0_1"/>
<dbReference type="Proteomes" id="UP000007431">
    <property type="component" value="Unassembled WGS sequence"/>
</dbReference>
<evidence type="ECO:0000313" key="6">
    <source>
        <dbReference type="Proteomes" id="UP000007431"/>
    </source>
</evidence>
<protein>
    <recommendedName>
        <fullName evidence="4">TEA domain-containing protein</fullName>
    </recommendedName>
</protein>
<gene>
    <name evidence="5" type="ORF">SCHCODRAFT_255941</name>
</gene>
<dbReference type="InterPro" id="IPR038096">
    <property type="entry name" value="TEA/ATTS_sf"/>
</dbReference>
<dbReference type="STRING" id="578458.D8PVI8"/>
<feature type="domain" description="TEA" evidence="4">
    <location>
        <begin position="23"/>
        <end position="95"/>
    </location>
</feature>
<dbReference type="PROSITE" id="PS51088">
    <property type="entry name" value="TEA_2"/>
    <property type="match status" value="1"/>
</dbReference>
<feature type="region of interest" description="Disordered" evidence="3">
    <location>
        <begin position="429"/>
        <end position="489"/>
    </location>
</feature>
<dbReference type="GeneID" id="9587496"/>
<dbReference type="SMART" id="SM00426">
    <property type="entry name" value="TEA"/>
    <property type="match status" value="1"/>
</dbReference>
<dbReference type="InParanoid" id="D8PVI8"/>
<dbReference type="eggNOG" id="ENOG502SHV7">
    <property type="taxonomic scope" value="Eukaryota"/>
</dbReference>
<comment type="similarity">
    <text evidence="1">Belongs to the TEC1 family.</text>
</comment>
<dbReference type="KEGG" id="scm:SCHCO_02481568"/>
<dbReference type="Pfam" id="PF01285">
    <property type="entry name" value="TEA"/>
    <property type="match status" value="1"/>
</dbReference>
<evidence type="ECO:0000256" key="2">
    <source>
        <dbReference type="PROSITE-ProRule" id="PRU00505"/>
    </source>
</evidence>
<dbReference type="GO" id="GO:0003700">
    <property type="term" value="F:DNA-binding transcription factor activity"/>
    <property type="evidence" value="ECO:0007669"/>
    <property type="project" value="InterPro"/>
</dbReference>
<proteinExistence type="inferred from homology"/>
<feature type="compositionally biased region" description="Low complexity" evidence="3">
    <location>
        <begin position="657"/>
        <end position="687"/>
    </location>
</feature>
<feature type="compositionally biased region" description="Polar residues" evidence="3">
    <location>
        <begin position="688"/>
        <end position="719"/>
    </location>
</feature>
<dbReference type="EMBL" id="GL377303">
    <property type="protein sequence ID" value="EFJ00049.1"/>
    <property type="molecule type" value="Genomic_DNA"/>
</dbReference>
<evidence type="ECO:0000256" key="3">
    <source>
        <dbReference type="SAM" id="MobiDB-lite"/>
    </source>
</evidence>
<name>D8PVI8_SCHCM</name>
<sequence length="746" mass="79177">MTPSATMLTTLTPQRKHRKLLKDGSGGEVWPEAVERIFVTGLEAYLKSNYATYSRGRSRWRNQFLVDHLRAHGIERTKKQVASHIQVLRNMWKGEPQFYLVAGGADDDIQPAAHPHHIHREGHRVSSISPSRGRRSSSLHRVGSPSRQPMSIPTAMGSFGSPANSGSPGALSGLPHSPSGYSPGSAHDMGSPSTIGSPGSVKREQQSPYGSPIGGASRSPPIKVEEDLAMDTGGPASVYDSEHVSMYDNVHVFTGLPAADGGLSVLPMNTIEGGAATGLPDLGLSTCSYEFKYPSQPGDAYSSRHPIDYSHNGLYSSPNNYASSQFSPQPSLVSDLSDSSMSSARFSGNMSDYQRYSLMSSTSSDAHYQSFGAYNEAPGANPSATYGALGMYNMEPSAPNGGGVLLPSGLPAPMLAPSYSGDIYKNQGPSTHAYYAQPSQPRRAPSQTGSPYAQQPHPPAASAPSAQHQPHAAASAQHQPRAAAQPASPPAAYPLVSSFVVTAPGMQALHVPAGELHAQLAPTALLPGTPLCIKVQVNVEDVALLHAFQAALTIDGLWTSGGTYLTKVYRPEGGSGKPKLIHDGSTALTVRGVERGVVHADALAFAGLDLRRGDTITQDIYVDRRPVLMVVYQVGSKAPSGASITAELGGYQLAGRQSQMRQQQAQQQQQSQQQQHSSQYPSPEQQPLTVSPSQLTASPSQTMGSPHQSNASPHQSGSLRRQPAHFDLRRVKSEFEGNSLMHALGA</sequence>
<dbReference type="RefSeq" id="XP_003034951.1">
    <property type="nucleotide sequence ID" value="XM_003034905.1"/>
</dbReference>
<dbReference type="VEuPathDB" id="FungiDB:SCHCODRAFT_02481568"/>
<feature type="region of interest" description="Disordered" evidence="3">
    <location>
        <begin position="110"/>
        <end position="220"/>
    </location>
</feature>
<organism evidence="6">
    <name type="scientific">Schizophyllum commune (strain H4-8 / FGSC 9210)</name>
    <name type="common">Split gill fungus</name>
    <dbReference type="NCBI Taxonomy" id="578458"/>
    <lineage>
        <taxon>Eukaryota</taxon>
        <taxon>Fungi</taxon>
        <taxon>Dikarya</taxon>
        <taxon>Basidiomycota</taxon>
        <taxon>Agaricomycotina</taxon>
        <taxon>Agaricomycetes</taxon>
        <taxon>Agaricomycetidae</taxon>
        <taxon>Agaricales</taxon>
        <taxon>Schizophyllaceae</taxon>
        <taxon>Schizophyllum</taxon>
    </lineage>
</organism>
<keyword evidence="6" id="KW-1185">Reference proteome</keyword>
<reference evidence="5 6" key="1">
    <citation type="journal article" date="2010" name="Nat. Biotechnol.">
        <title>Genome sequence of the model mushroom Schizophyllum commune.</title>
        <authorList>
            <person name="Ohm R.A."/>
            <person name="de Jong J.F."/>
            <person name="Lugones L.G."/>
            <person name="Aerts A."/>
            <person name="Kothe E."/>
            <person name="Stajich J.E."/>
            <person name="de Vries R.P."/>
            <person name="Record E."/>
            <person name="Levasseur A."/>
            <person name="Baker S.E."/>
            <person name="Bartholomew K.A."/>
            <person name="Coutinho P.M."/>
            <person name="Erdmann S."/>
            <person name="Fowler T.J."/>
            <person name="Gathman A.C."/>
            <person name="Lombard V."/>
            <person name="Henrissat B."/>
            <person name="Knabe N."/>
            <person name="Kuees U."/>
            <person name="Lilly W.W."/>
            <person name="Lindquist E."/>
            <person name="Lucas S."/>
            <person name="Magnuson J.K."/>
            <person name="Piumi F."/>
            <person name="Raudaskoski M."/>
            <person name="Salamov A."/>
            <person name="Schmutz J."/>
            <person name="Schwarze F.W.M.R."/>
            <person name="vanKuyk P.A."/>
            <person name="Horton J.S."/>
            <person name="Grigoriev I.V."/>
            <person name="Woesten H.A.B."/>
        </authorList>
    </citation>
    <scope>NUCLEOTIDE SEQUENCE [LARGE SCALE GENOMIC DNA]</scope>
    <source>
        <strain evidence="6">H4-8 / FGSC 9210</strain>
    </source>
</reference>
<dbReference type="Gene3D" id="6.10.20.40">
    <property type="entry name" value="TEA/ATTS domain"/>
    <property type="match status" value="1"/>
</dbReference>
<feature type="DNA-binding region" description="TEA" evidence="2">
    <location>
        <begin position="23"/>
        <end position="95"/>
    </location>
</feature>
<evidence type="ECO:0000313" key="5">
    <source>
        <dbReference type="EMBL" id="EFJ00049.1"/>
    </source>
</evidence>
<evidence type="ECO:0000259" key="4">
    <source>
        <dbReference type="PROSITE" id="PS51088"/>
    </source>
</evidence>
<feature type="compositionally biased region" description="Polar residues" evidence="3">
    <location>
        <begin position="437"/>
        <end position="452"/>
    </location>
</feature>